<keyword evidence="2" id="KW-1185">Reference proteome</keyword>
<name>A0A095SY85_9FLAO</name>
<gene>
    <name evidence="1" type="ORF">LG45_01790</name>
</gene>
<proteinExistence type="predicted"/>
<evidence type="ECO:0000313" key="1">
    <source>
        <dbReference type="EMBL" id="KGD69522.1"/>
    </source>
</evidence>
<dbReference type="RefSeq" id="WP_035123796.1">
    <property type="nucleotide sequence ID" value="NZ_JRHH01000001.1"/>
</dbReference>
<accession>A0A095SY85</accession>
<sequence length="103" mass="11797">MLKFYFLAVTDEIAFLIVDVCLRKLVFNSDFIIINCDCKGIDNKMVLQHLDFRENGILPNPDCNGKLPIFIGTWNGKQENGLEKGTIDYVSTERNSKLDRIEP</sequence>
<comment type="caution">
    <text evidence="1">The sequence shown here is derived from an EMBL/GenBank/DDBJ whole genome shotgun (WGS) entry which is preliminary data.</text>
</comment>
<organism evidence="1 2">
    <name type="scientific">Flavobacterium aquatile LMG 4008 = ATCC 11947</name>
    <dbReference type="NCBI Taxonomy" id="1453498"/>
    <lineage>
        <taxon>Bacteria</taxon>
        <taxon>Pseudomonadati</taxon>
        <taxon>Bacteroidota</taxon>
        <taxon>Flavobacteriia</taxon>
        <taxon>Flavobacteriales</taxon>
        <taxon>Flavobacteriaceae</taxon>
        <taxon>Flavobacterium</taxon>
    </lineage>
</organism>
<dbReference type="Proteomes" id="UP000029554">
    <property type="component" value="Unassembled WGS sequence"/>
</dbReference>
<dbReference type="EMBL" id="JRHH01000001">
    <property type="protein sequence ID" value="KGD69522.1"/>
    <property type="molecule type" value="Genomic_DNA"/>
</dbReference>
<evidence type="ECO:0000313" key="2">
    <source>
        <dbReference type="Proteomes" id="UP000029554"/>
    </source>
</evidence>
<reference evidence="1 2" key="1">
    <citation type="submission" date="2014-09" db="EMBL/GenBank/DDBJ databases">
        <title>Whole Genome Shotgun of Flavobacterium aquatile LMG 4008.</title>
        <authorList>
            <person name="Gale A.N."/>
            <person name="Pipes S.E."/>
            <person name="Newman J.D."/>
        </authorList>
    </citation>
    <scope>NUCLEOTIDE SEQUENCE [LARGE SCALE GENOMIC DNA]</scope>
    <source>
        <strain evidence="1 2">LMG 4008</strain>
    </source>
</reference>
<protein>
    <submittedName>
        <fullName evidence="1">Uncharacterized protein</fullName>
    </submittedName>
</protein>
<dbReference type="AlphaFoldDB" id="A0A095SY85"/>